<comment type="caution">
    <text evidence="2">The sequence shown here is derived from an EMBL/GenBank/DDBJ whole genome shotgun (WGS) entry which is preliminary data.</text>
</comment>
<name>A0A0F9QRZ1_9ZZZZ</name>
<protein>
    <submittedName>
        <fullName evidence="2">Uncharacterized protein</fullName>
    </submittedName>
</protein>
<dbReference type="AlphaFoldDB" id="A0A0F9QRZ1"/>
<accession>A0A0F9QRZ1</accession>
<keyword evidence="1" id="KW-0175">Coiled coil</keyword>
<evidence type="ECO:0000256" key="1">
    <source>
        <dbReference type="SAM" id="Coils"/>
    </source>
</evidence>
<feature type="coiled-coil region" evidence="1">
    <location>
        <begin position="21"/>
        <end position="76"/>
    </location>
</feature>
<organism evidence="2">
    <name type="scientific">marine sediment metagenome</name>
    <dbReference type="NCBI Taxonomy" id="412755"/>
    <lineage>
        <taxon>unclassified sequences</taxon>
        <taxon>metagenomes</taxon>
        <taxon>ecological metagenomes</taxon>
    </lineage>
</organism>
<dbReference type="EMBL" id="LAZR01001299">
    <property type="protein sequence ID" value="KKN47025.1"/>
    <property type="molecule type" value="Genomic_DNA"/>
</dbReference>
<sequence length="136" mass="16327">MDKYTRCKEDLKNSHDYLILKREQAKTIDELKEEVKEKTELWQVYVKAYNRDCDVVNSYREIADKLQAEVTELKEQIEGNKDWIRLTENDVTRLRKLLDKDRIKRIIQAFREHVEVKAKYTNDEFATAMNDEKIGV</sequence>
<proteinExistence type="predicted"/>
<gene>
    <name evidence="2" type="ORF">LCGC14_0667170</name>
</gene>
<reference evidence="2" key="1">
    <citation type="journal article" date="2015" name="Nature">
        <title>Complex archaea that bridge the gap between prokaryotes and eukaryotes.</title>
        <authorList>
            <person name="Spang A."/>
            <person name="Saw J.H."/>
            <person name="Jorgensen S.L."/>
            <person name="Zaremba-Niedzwiedzka K."/>
            <person name="Martijn J."/>
            <person name="Lind A.E."/>
            <person name="van Eijk R."/>
            <person name="Schleper C."/>
            <person name="Guy L."/>
            <person name="Ettema T.J."/>
        </authorList>
    </citation>
    <scope>NUCLEOTIDE SEQUENCE</scope>
</reference>
<evidence type="ECO:0000313" key="2">
    <source>
        <dbReference type="EMBL" id="KKN47025.1"/>
    </source>
</evidence>